<dbReference type="RefSeq" id="XP_070918134.1">
    <property type="nucleotide sequence ID" value="XM_071062033.1"/>
</dbReference>
<dbReference type="PANTHER" id="PTHR34883">
    <property type="entry name" value="SERINE-RICH PROTEIN, PUTATIVE-RELATED-RELATED"/>
    <property type="match status" value="1"/>
</dbReference>
<feature type="region of interest" description="Disordered" evidence="1">
    <location>
        <begin position="146"/>
        <end position="170"/>
    </location>
</feature>
<dbReference type="SUPFAM" id="SSF49503">
    <property type="entry name" value="Cupredoxins"/>
    <property type="match status" value="1"/>
</dbReference>
<name>A0ABQ0GF89_9PEZI</name>
<keyword evidence="2" id="KW-0732">Signal</keyword>
<evidence type="ECO:0000256" key="2">
    <source>
        <dbReference type="SAM" id="SignalP"/>
    </source>
</evidence>
<dbReference type="Proteomes" id="UP001628179">
    <property type="component" value="Unassembled WGS sequence"/>
</dbReference>
<evidence type="ECO:0000313" key="3">
    <source>
        <dbReference type="EMBL" id="GAB1316403.1"/>
    </source>
</evidence>
<dbReference type="EMBL" id="BAAFSV010000003">
    <property type="protein sequence ID" value="GAB1316403.1"/>
    <property type="molecule type" value="Genomic_DNA"/>
</dbReference>
<organism evidence="3 4">
    <name type="scientific">Madurella fahalii</name>
    <dbReference type="NCBI Taxonomy" id="1157608"/>
    <lineage>
        <taxon>Eukaryota</taxon>
        <taxon>Fungi</taxon>
        <taxon>Dikarya</taxon>
        <taxon>Ascomycota</taxon>
        <taxon>Pezizomycotina</taxon>
        <taxon>Sordariomycetes</taxon>
        <taxon>Sordariomycetidae</taxon>
        <taxon>Sordariales</taxon>
        <taxon>Sordariales incertae sedis</taxon>
        <taxon>Madurella</taxon>
    </lineage>
</organism>
<proteinExistence type="predicted"/>
<accession>A0ABQ0GF89</accession>
<gene>
    <name evidence="3" type="ORF">MFIFM68171_06613</name>
</gene>
<dbReference type="Gene3D" id="2.60.40.420">
    <property type="entry name" value="Cupredoxins - blue copper proteins"/>
    <property type="match status" value="1"/>
</dbReference>
<evidence type="ECO:0008006" key="5">
    <source>
        <dbReference type="Google" id="ProtNLM"/>
    </source>
</evidence>
<dbReference type="GeneID" id="98177356"/>
<dbReference type="PANTHER" id="PTHR34883:SF15">
    <property type="entry name" value="EXTRACELLULAR SERINE-RICH PROTEIN"/>
    <property type="match status" value="1"/>
</dbReference>
<dbReference type="CDD" id="cd00920">
    <property type="entry name" value="Cupredoxin"/>
    <property type="match status" value="1"/>
</dbReference>
<comment type="caution">
    <text evidence="3">The sequence shown here is derived from an EMBL/GenBank/DDBJ whole genome shotgun (WGS) entry which is preliminary data.</text>
</comment>
<keyword evidence="4" id="KW-1185">Reference proteome</keyword>
<evidence type="ECO:0000256" key="1">
    <source>
        <dbReference type="SAM" id="MobiDB-lite"/>
    </source>
</evidence>
<protein>
    <recommendedName>
        <fullName evidence="5">Extracellular serine-rich protein</fullName>
    </recommendedName>
</protein>
<feature type="chain" id="PRO_5046887651" description="Extracellular serine-rich protein" evidence="2">
    <location>
        <begin position="26"/>
        <end position="170"/>
    </location>
</feature>
<dbReference type="InterPro" id="IPR052953">
    <property type="entry name" value="Ser-rich/MCO-related"/>
</dbReference>
<feature type="signal peptide" evidence="2">
    <location>
        <begin position="1"/>
        <end position="25"/>
    </location>
</feature>
<sequence>MFTKTLGAVLLSVSAAFTFTHTVVAGRGGLRFDPENIVAPVGSIVEFHFNPLNHSVVESSFAAPCQPKDAAAFFSGFFPVPRNPDGGASQSDEVFQVEVKTPAPIWFYCPQNTGRHCQSGMVGVINQDFDGDKTLAKHKELAAKVEGPSGVQPQIQGGVRMENPNPLSGF</sequence>
<reference evidence="3 4" key="1">
    <citation type="submission" date="2024-09" db="EMBL/GenBank/DDBJ databases">
        <title>Itraconazole resistance in Madurella fahalii resulting from another homologue of gene encoding cytochrome P450 14-alpha sterol demethylase (CYP51).</title>
        <authorList>
            <person name="Yoshioka I."/>
            <person name="Fahal A.H."/>
            <person name="Kaneko S."/>
            <person name="Yaguchi T."/>
        </authorList>
    </citation>
    <scope>NUCLEOTIDE SEQUENCE [LARGE SCALE GENOMIC DNA]</scope>
    <source>
        <strain evidence="3 4">IFM 68171</strain>
    </source>
</reference>
<dbReference type="InterPro" id="IPR008972">
    <property type="entry name" value="Cupredoxin"/>
</dbReference>
<evidence type="ECO:0000313" key="4">
    <source>
        <dbReference type="Proteomes" id="UP001628179"/>
    </source>
</evidence>